<gene>
    <name evidence="2" type="ORF">EDE15_2084</name>
</gene>
<reference evidence="2 3" key="1">
    <citation type="submission" date="2018-12" db="EMBL/GenBank/DDBJ databases">
        <title>Sequencing of bacterial isolates from soil warming experiment in Harvard Forest, Massachusetts, USA.</title>
        <authorList>
            <person name="Deangelis K."/>
        </authorList>
    </citation>
    <scope>NUCLEOTIDE SEQUENCE [LARGE SCALE GENOMIC DNA]</scope>
    <source>
        <strain evidence="2 3">EB153</strain>
    </source>
</reference>
<feature type="region of interest" description="Disordered" evidence="1">
    <location>
        <begin position="1"/>
        <end position="30"/>
    </location>
</feature>
<evidence type="ECO:0000256" key="1">
    <source>
        <dbReference type="SAM" id="MobiDB-lite"/>
    </source>
</evidence>
<keyword evidence="3" id="KW-1185">Reference proteome</keyword>
<name>A0A428MI01_9BACT</name>
<protein>
    <submittedName>
        <fullName evidence="2">Uncharacterized protein</fullName>
    </submittedName>
</protein>
<dbReference type="Proteomes" id="UP000269669">
    <property type="component" value="Unassembled WGS sequence"/>
</dbReference>
<sequence>MANLPKYPPASVRPGSSSSRTSNNRDPEPRPYLLTLQLRKPGSSEKRFVPLFPHESEDARLTGSTRSLYRRLLALNLPGASREIEVSAKTTIVSSKIA</sequence>
<accession>A0A428MI01</accession>
<dbReference type="AlphaFoldDB" id="A0A428MI01"/>
<proteinExistence type="predicted"/>
<evidence type="ECO:0000313" key="3">
    <source>
        <dbReference type="Proteomes" id="UP000269669"/>
    </source>
</evidence>
<evidence type="ECO:0000313" key="2">
    <source>
        <dbReference type="EMBL" id="RSL16564.1"/>
    </source>
</evidence>
<organism evidence="2 3">
    <name type="scientific">Edaphobacter aggregans</name>
    <dbReference type="NCBI Taxonomy" id="570835"/>
    <lineage>
        <taxon>Bacteria</taxon>
        <taxon>Pseudomonadati</taxon>
        <taxon>Acidobacteriota</taxon>
        <taxon>Terriglobia</taxon>
        <taxon>Terriglobales</taxon>
        <taxon>Acidobacteriaceae</taxon>
        <taxon>Edaphobacter</taxon>
    </lineage>
</organism>
<dbReference type="EMBL" id="RSDW01000001">
    <property type="protein sequence ID" value="RSL16564.1"/>
    <property type="molecule type" value="Genomic_DNA"/>
</dbReference>
<comment type="caution">
    <text evidence="2">The sequence shown here is derived from an EMBL/GenBank/DDBJ whole genome shotgun (WGS) entry which is preliminary data.</text>
</comment>